<sequence length="100" mass="10576">MSHASTITERACAASGNSCAFTACCSGLFCPYTNSLCRSCHAAADYCGDGVPCCDGLFCPYDTTRCRPCHPRGEYCGDGVTCCAGLTCLWSPTKVRTLCF</sequence>
<keyword evidence="2" id="KW-1185">Reference proteome</keyword>
<dbReference type="EMBL" id="ML213947">
    <property type="protein sequence ID" value="TFK31072.1"/>
    <property type="molecule type" value="Genomic_DNA"/>
</dbReference>
<protein>
    <submittedName>
        <fullName evidence="1">Uncharacterized protein</fullName>
    </submittedName>
</protein>
<evidence type="ECO:0000313" key="2">
    <source>
        <dbReference type="Proteomes" id="UP000308652"/>
    </source>
</evidence>
<evidence type="ECO:0000313" key="1">
    <source>
        <dbReference type="EMBL" id="TFK31072.1"/>
    </source>
</evidence>
<gene>
    <name evidence="1" type="ORF">BDQ12DRAFT_619611</name>
</gene>
<dbReference type="Proteomes" id="UP000308652">
    <property type="component" value="Unassembled WGS sequence"/>
</dbReference>
<organism evidence="1 2">
    <name type="scientific">Crucibulum laeve</name>
    <dbReference type="NCBI Taxonomy" id="68775"/>
    <lineage>
        <taxon>Eukaryota</taxon>
        <taxon>Fungi</taxon>
        <taxon>Dikarya</taxon>
        <taxon>Basidiomycota</taxon>
        <taxon>Agaricomycotina</taxon>
        <taxon>Agaricomycetes</taxon>
        <taxon>Agaricomycetidae</taxon>
        <taxon>Agaricales</taxon>
        <taxon>Agaricineae</taxon>
        <taxon>Nidulariaceae</taxon>
        <taxon>Crucibulum</taxon>
    </lineage>
</organism>
<accession>A0A5C3LED6</accession>
<reference evidence="1 2" key="1">
    <citation type="journal article" date="2019" name="Nat. Ecol. Evol.">
        <title>Megaphylogeny resolves global patterns of mushroom evolution.</title>
        <authorList>
            <person name="Varga T."/>
            <person name="Krizsan K."/>
            <person name="Foldi C."/>
            <person name="Dima B."/>
            <person name="Sanchez-Garcia M."/>
            <person name="Sanchez-Ramirez S."/>
            <person name="Szollosi G.J."/>
            <person name="Szarkandi J.G."/>
            <person name="Papp V."/>
            <person name="Albert L."/>
            <person name="Andreopoulos W."/>
            <person name="Angelini C."/>
            <person name="Antonin V."/>
            <person name="Barry K.W."/>
            <person name="Bougher N.L."/>
            <person name="Buchanan P."/>
            <person name="Buyck B."/>
            <person name="Bense V."/>
            <person name="Catcheside P."/>
            <person name="Chovatia M."/>
            <person name="Cooper J."/>
            <person name="Damon W."/>
            <person name="Desjardin D."/>
            <person name="Finy P."/>
            <person name="Geml J."/>
            <person name="Haridas S."/>
            <person name="Hughes K."/>
            <person name="Justo A."/>
            <person name="Karasinski D."/>
            <person name="Kautmanova I."/>
            <person name="Kiss B."/>
            <person name="Kocsube S."/>
            <person name="Kotiranta H."/>
            <person name="LaButti K.M."/>
            <person name="Lechner B.E."/>
            <person name="Liimatainen K."/>
            <person name="Lipzen A."/>
            <person name="Lukacs Z."/>
            <person name="Mihaltcheva S."/>
            <person name="Morgado L.N."/>
            <person name="Niskanen T."/>
            <person name="Noordeloos M.E."/>
            <person name="Ohm R.A."/>
            <person name="Ortiz-Santana B."/>
            <person name="Ovrebo C."/>
            <person name="Racz N."/>
            <person name="Riley R."/>
            <person name="Savchenko A."/>
            <person name="Shiryaev A."/>
            <person name="Soop K."/>
            <person name="Spirin V."/>
            <person name="Szebenyi C."/>
            <person name="Tomsovsky M."/>
            <person name="Tulloss R.E."/>
            <person name="Uehling J."/>
            <person name="Grigoriev I.V."/>
            <person name="Vagvolgyi C."/>
            <person name="Papp T."/>
            <person name="Martin F.M."/>
            <person name="Miettinen O."/>
            <person name="Hibbett D.S."/>
            <person name="Nagy L.G."/>
        </authorList>
    </citation>
    <scope>NUCLEOTIDE SEQUENCE [LARGE SCALE GENOMIC DNA]</scope>
    <source>
        <strain evidence="1 2">CBS 166.37</strain>
    </source>
</reference>
<dbReference type="AlphaFoldDB" id="A0A5C3LED6"/>
<proteinExistence type="predicted"/>
<name>A0A5C3LED6_9AGAR</name>